<organism evidence="1 2">
    <name type="scientific">Streptomyces demainii</name>
    <dbReference type="NCBI Taxonomy" id="588122"/>
    <lineage>
        <taxon>Bacteria</taxon>
        <taxon>Bacillati</taxon>
        <taxon>Actinomycetota</taxon>
        <taxon>Actinomycetes</taxon>
        <taxon>Kitasatosporales</taxon>
        <taxon>Streptomycetaceae</taxon>
        <taxon>Streptomyces</taxon>
    </lineage>
</organism>
<dbReference type="Gene3D" id="3.20.20.140">
    <property type="entry name" value="Metal-dependent hydrolases"/>
    <property type="match status" value="1"/>
</dbReference>
<dbReference type="Proteomes" id="UP001234880">
    <property type="component" value="Unassembled WGS sequence"/>
</dbReference>
<evidence type="ECO:0000313" key="1">
    <source>
        <dbReference type="EMBL" id="MDP9612863.1"/>
    </source>
</evidence>
<sequence length="259" mass="28596">MTTDLPPIDLHAHVETGIAAADLTALKAVVFAPTRTLDAARTALARTDSWTVWGVGVHPGLVKAHKGFSQEQFTHLCDRTPYVSEIGLGGKSRVTPSTQQATFTSILEVLQRSPRITSIHSCAATEAVVRHLTNQPIHGAVLHWWLGSDEETDRAIDLGCYFSVNPAMARRTDLLRRLPLDRVLPETDHPFGDRSCGPTRRPGNVVDIEQALSTLHGLSPARLRRQTWHNLSELVRLTRTRMLLPRPVRVSLTALPPTD</sequence>
<reference evidence="1 2" key="1">
    <citation type="submission" date="2023-07" db="EMBL/GenBank/DDBJ databases">
        <title>Sequencing the genomes of 1000 actinobacteria strains.</title>
        <authorList>
            <person name="Klenk H.-P."/>
        </authorList>
    </citation>
    <scope>NUCLEOTIDE SEQUENCE [LARGE SCALE GENOMIC DNA]</scope>
    <source>
        <strain evidence="1 2">DSM 41600</strain>
    </source>
</reference>
<dbReference type="InterPro" id="IPR001130">
    <property type="entry name" value="TatD-like"/>
</dbReference>
<name>A0ABT9KWQ8_9ACTN</name>
<protein>
    <submittedName>
        <fullName evidence="1">TatD DNase family protein</fullName>
        <ecNumber evidence="1">3.1.21.-</ecNumber>
    </submittedName>
</protein>
<dbReference type="GO" id="GO:0016787">
    <property type="term" value="F:hydrolase activity"/>
    <property type="evidence" value="ECO:0007669"/>
    <property type="project" value="UniProtKB-KW"/>
</dbReference>
<dbReference type="RefSeq" id="WP_307111226.1">
    <property type="nucleotide sequence ID" value="NZ_JAURUE010000001.1"/>
</dbReference>
<gene>
    <name evidence="1" type="ORF">JOF35_005140</name>
</gene>
<dbReference type="InterPro" id="IPR032466">
    <property type="entry name" value="Metal_Hydrolase"/>
</dbReference>
<dbReference type="EC" id="3.1.21.-" evidence="1"/>
<evidence type="ECO:0000313" key="2">
    <source>
        <dbReference type="Proteomes" id="UP001234880"/>
    </source>
</evidence>
<comment type="caution">
    <text evidence="1">The sequence shown here is derived from an EMBL/GenBank/DDBJ whole genome shotgun (WGS) entry which is preliminary data.</text>
</comment>
<accession>A0ABT9KWQ8</accession>
<dbReference type="Pfam" id="PF01026">
    <property type="entry name" value="TatD_DNase"/>
    <property type="match status" value="1"/>
</dbReference>
<dbReference type="PANTHER" id="PTHR46124:SF2">
    <property type="entry name" value="D-AMINOACYL-TRNA DEACYLASE"/>
    <property type="match status" value="1"/>
</dbReference>
<proteinExistence type="predicted"/>
<dbReference type="EMBL" id="JAURUE010000001">
    <property type="protein sequence ID" value="MDP9612863.1"/>
    <property type="molecule type" value="Genomic_DNA"/>
</dbReference>
<keyword evidence="2" id="KW-1185">Reference proteome</keyword>
<dbReference type="SUPFAM" id="SSF51556">
    <property type="entry name" value="Metallo-dependent hydrolases"/>
    <property type="match status" value="1"/>
</dbReference>
<keyword evidence="1" id="KW-0378">Hydrolase</keyword>
<dbReference type="PANTHER" id="PTHR46124">
    <property type="entry name" value="D-AMINOACYL-TRNA DEACYLASE"/>
    <property type="match status" value="1"/>
</dbReference>